<dbReference type="Proteomes" id="UP001369086">
    <property type="component" value="Unassembled WGS sequence"/>
</dbReference>
<evidence type="ECO:0000313" key="2">
    <source>
        <dbReference type="Proteomes" id="UP001369086"/>
    </source>
</evidence>
<dbReference type="InterPro" id="IPR024079">
    <property type="entry name" value="MetalloPept_cat_dom_sf"/>
</dbReference>
<dbReference type="EMBL" id="JAHFZB010000019">
    <property type="protein sequence ID" value="KAK6478267.1"/>
    <property type="molecule type" value="Genomic_DNA"/>
</dbReference>
<sequence length="77" mass="8958">MIELYPKDSWNFIFGQASLEGMGIFSFARYDNNVYSRNYKGWLQKTKKLTPEDYSLFSGCYTPPHNQHTAVSLLQGR</sequence>
<comment type="caution">
    <text evidence="1">The sequence shown here is derived from an EMBL/GenBank/DDBJ whole genome shotgun (WGS) entry which is preliminary data.</text>
</comment>
<proteinExistence type="predicted"/>
<dbReference type="Gene3D" id="3.40.390.10">
    <property type="entry name" value="Collagenase (Catalytic Domain)"/>
    <property type="match status" value="1"/>
</dbReference>
<name>A0ABR0Z0A8_HUSHU</name>
<protein>
    <submittedName>
        <fullName evidence="1">Archaemetzincin-2-like</fullName>
    </submittedName>
</protein>
<evidence type="ECO:0000313" key="1">
    <source>
        <dbReference type="EMBL" id="KAK6478267.1"/>
    </source>
</evidence>
<gene>
    <name evidence="1" type="ORF">HHUSO_G20555</name>
</gene>
<keyword evidence="2" id="KW-1185">Reference proteome</keyword>
<organism evidence="1 2">
    <name type="scientific">Huso huso</name>
    <name type="common">Beluga</name>
    <name type="synonym">Acipenser huso</name>
    <dbReference type="NCBI Taxonomy" id="61971"/>
    <lineage>
        <taxon>Eukaryota</taxon>
        <taxon>Metazoa</taxon>
        <taxon>Chordata</taxon>
        <taxon>Craniata</taxon>
        <taxon>Vertebrata</taxon>
        <taxon>Euteleostomi</taxon>
        <taxon>Actinopterygii</taxon>
        <taxon>Chondrostei</taxon>
        <taxon>Acipenseriformes</taxon>
        <taxon>Acipenseridae</taxon>
        <taxon>Huso</taxon>
    </lineage>
</organism>
<reference evidence="1 2" key="1">
    <citation type="submission" date="2021-05" db="EMBL/GenBank/DDBJ databases">
        <authorList>
            <person name="Zahm M."/>
            <person name="Klopp C."/>
            <person name="Cabau C."/>
            <person name="Kuhl H."/>
            <person name="Suciu R."/>
            <person name="Ciorpac M."/>
            <person name="Holostenco D."/>
            <person name="Gessner J."/>
            <person name="Wuertz S."/>
            <person name="Hohne C."/>
            <person name="Stock M."/>
            <person name="Gislard M."/>
            <person name="Lluch J."/>
            <person name="Milhes M."/>
            <person name="Lampietro C."/>
            <person name="Lopez Roques C."/>
            <person name="Donnadieu C."/>
            <person name="Du K."/>
            <person name="Schartl M."/>
            <person name="Guiguen Y."/>
        </authorList>
    </citation>
    <scope>NUCLEOTIDE SEQUENCE [LARGE SCALE GENOMIC DNA]</scope>
    <source>
        <strain evidence="1">Hh-F2</strain>
        <tissue evidence="1">Blood</tissue>
    </source>
</reference>
<dbReference type="InterPro" id="IPR052009">
    <property type="entry name" value="Archaemetzincin"/>
</dbReference>
<dbReference type="PANTHER" id="PTHR32205:SF5">
    <property type="entry name" value="ARCHAEMETZINCIN-2"/>
    <property type="match status" value="1"/>
</dbReference>
<dbReference type="PANTHER" id="PTHR32205">
    <property type="entry name" value="ARCHAEMETZINCIN-2-RELATED"/>
    <property type="match status" value="1"/>
</dbReference>
<accession>A0ABR0Z0A8</accession>